<keyword evidence="8 14" id="KW-0862">Zinc</keyword>
<feature type="binding site" evidence="14">
    <location>
        <begin position="72"/>
        <end position="73"/>
    </location>
    <ligand>
        <name>NAD(+)</name>
        <dbReference type="ChEBI" id="CHEBI:57540"/>
    </ligand>
</feature>
<evidence type="ECO:0000256" key="14">
    <source>
        <dbReference type="HAMAP-Rule" id="MF_01588"/>
    </source>
</evidence>
<dbReference type="PIRSF" id="PIRSF001604">
    <property type="entry name" value="LigA"/>
    <property type="match status" value="1"/>
</dbReference>
<evidence type="ECO:0000256" key="1">
    <source>
        <dbReference type="ARBA" id="ARBA00004067"/>
    </source>
</evidence>
<feature type="active site" description="N6-AMP-lysine intermediate" evidence="14">
    <location>
        <position position="106"/>
    </location>
</feature>
<evidence type="ECO:0000256" key="10">
    <source>
        <dbReference type="ARBA" id="ARBA00023027"/>
    </source>
</evidence>
<dbReference type="Pfam" id="PF00533">
    <property type="entry name" value="BRCT"/>
    <property type="match status" value="1"/>
</dbReference>
<evidence type="ECO:0000256" key="9">
    <source>
        <dbReference type="ARBA" id="ARBA00022842"/>
    </source>
</evidence>
<dbReference type="PROSITE" id="PS01056">
    <property type="entry name" value="DNA_LIGASE_N2"/>
    <property type="match status" value="1"/>
</dbReference>
<evidence type="ECO:0000256" key="13">
    <source>
        <dbReference type="ARBA" id="ARBA00060881"/>
    </source>
</evidence>
<comment type="function">
    <text evidence="1 14">DNA ligase that catalyzes the formation of phosphodiester linkages between 5'-phosphoryl and 3'-hydroxyl groups in double-stranded DNA using NAD as a coenzyme and as the energy source for the reaction. It is essential for DNA replication and repair of damaged DNA.</text>
</comment>
<dbReference type="GO" id="GO:0003911">
    <property type="term" value="F:DNA ligase (NAD+) activity"/>
    <property type="evidence" value="ECO:0007669"/>
    <property type="project" value="UniProtKB-UniRule"/>
</dbReference>
<dbReference type="EMBL" id="JQSG02000001">
    <property type="protein sequence ID" value="OBS11024.1"/>
    <property type="molecule type" value="Genomic_DNA"/>
</dbReference>
<dbReference type="NCBIfam" id="NF005932">
    <property type="entry name" value="PRK07956.1"/>
    <property type="match status" value="1"/>
</dbReference>
<dbReference type="SUPFAM" id="SSF50249">
    <property type="entry name" value="Nucleic acid-binding proteins"/>
    <property type="match status" value="1"/>
</dbReference>
<dbReference type="GO" id="GO:0006260">
    <property type="term" value="P:DNA replication"/>
    <property type="evidence" value="ECO:0007669"/>
    <property type="project" value="UniProtKB-KW"/>
</dbReference>
<evidence type="ECO:0000256" key="3">
    <source>
        <dbReference type="ARBA" id="ARBA00013308"/>
    </source>
</evidence>
<feature type="binding site" evidence="14">
    <location>
        <position position="401"/>
    </location>
    <ligand>
        <name>Zn(2+)</name>
        <dbReference type="ChEBI" id="CHEBI:29105"/>
    </ligand>
</feature>
<dbReference type="InterPro" id="IPR041663">
    <property type="entry name" value="DisA/LigA_HHH"/>
</dbReference>
<dbReference type="InterPro" id="IPR013839">
    <property type="entry name" value="DNAligase_adenylation"/>
</dbReference>
<dbReference type="EC" id="6.5.1.2" evidence="2 14"/>
<dbReference type="SMART" id="SM00278">
    <property type="entry name" value="HhH1"/>
    <property type="match status" value="5"/>
</dbReference>
<feature type="binding site" evidence="14">
    <location>
        <position position="398"/>
    </location>
    <ligand>
        <name>Zn(2+)</name>
        <dbReference type="ChEBI" id="CHEBI:29105"/>
    </ligand>
</feature>
<dbReference type="Gene3D" id="2.40.50.140">
    <property type="entry name" value="Nucleic acid-binding proteins"/>
    <property type="match status" value="1"/>
</dbReference>
<dbReference type="InterPro" id="IPR036420">
    <property type="entry name" value="BRCT_dom_sf"/>
</dbReference>
<feature type="binding site" evidence="14">
    <location>
        <position position="280"/>
    </location>
    <ligand>
        <name>NAD(+)</name>
        <dbReference type="ChEBI" id="CHEBI:57540"/>
    </ligand>
</feature>
<dbReference type="Pfam" id="PF14520">
    <property type="entry name" value="HHH_5"/>
    <property type="match status" value="1"/>
</dbReference>
<dbReference type="Proteomes" id="UP000029273">
    <property type="component" value="Unassembled WGS sequence"/>
</dbReference>
<dbReference type="SUPFAM" id="SSF47781">
    <property type="entry name" value="RuvA domain 2-like"/>
    <property type="match status" value="2"/>
</dbReference>
<evidence type="ECO:0000256" key="12">
    <source>
        <dbReference type="ARBA" id="ARBA00034005"/>
    </source>
</evidence>
<protein>
    <recommendedName>
        <fullName evidence="3 14">DNA ligase</fullName>
        <ecNumber evidence="2 14">6.5.1.2</ecNumber>
    </recommendedName>
    <alternativeName>
        <fullName evidence="14">Polydeoxyribonucleotide synthase [NAD(+)]</fullName>
    </alternativeName>
</protein>
<dbReference type="PANTHER" id="PTHR23389:SF9">
    <property type="entry name" value="DNA LIGASE"/>
    <property type="match status" value="1"/>
</dbReference>
<comment type="caution">
    <text evidence="17">The sequence shown here is derived from an EMBL/GenBank/DDBJ whole genome shotgun (WGS) entry which is preliminary data.</text>
</comment>
<dbReference type="GO" id="GO:0005829">
    <property type="term" value="C:cytosol"/>
    <property type="evidence" value="ECO:0007669"/>
    <property type="project" value="TreeGrafter"/>
</dbReference>
<dbReference type="FunFam" id="3.30.470.30:FF:000001">
    <property type="entry name" value="DNA ligase"/>
    <property type="match status" value="1"/>
</dbReference>
<dbReference type="InterPro" id="IPR004150">
    <property type="entry name" value="NAD_DNA_ligase_OB"/>
</dbReference>
<dbReference type="AlphaFoldDB" id="A0A1A6C900"/>
<evidence type="ECO:0000256" key="15">
    <source>
        <dbReference type="RuleBase" id="RU000618"/>
    </source>
</evidence>
<dbReference type="SMART" id="SM00292">
    <property type="entry name" value="BRCT"/>
    <property type="match status" value="1"/>
</dbReference>
<accession>A0A1A6C900</accession>
<sequence>MLRERIEHHNYRYYVLDDPEVSDAEYDALLRELQTLESAYPELITPDSPTQRVGAKPAGGFGEVRHRVPMLSLENCFDETELRAFDRRVRERLGLGGEIEYMAEPKLDGLAVSLRYLSGRLVQAATRGDGVIGEDITLNARTIASIPLRLRGEAPAVLEVRGEVYMPRSGFEKMNAAARARGEKVFVNPRNAAAGSLRQLDPQITAARPLAFYAYGLGETEGLSIARRHAAVLEALRGFGLPVSDEIRRVKGVEGCLDYYRAIGRRRAELAFDIDGVVYKVDDLDWQQRLGFVARAPRFAIAHKFPAEEAQTRVLGVEFQVGRTGALTPVARLEPVFVGGVTVSNATLHNMDEVARKDVRVGDTVIVRRAGDVIPEIARVLPEMRPADAALIALPAACPVCGSEVVRVEGEAVARCSGGLFCEAQRKGSLIHFASRRAMDIEGLGDKSVSQLVDHGLLTDVASIYALHDKRDQLVALERMGEKSVDNLLDAIETSKQRPLARLIFALGIPGVGEETARELAAHFSELTALVRAQVTDFIERRGVPGIGPKTAQGIVDFFLAHPALEHGGGDLAGFLRSLAIPKVKGRVLDGLVEAFASFDAIKAAGVADLVNDERANVSGVGRITAENIVTFFAQDHNREVIERLEQAGVSPAAAPAEPARASMLAGRTYVLTGTLSGFTRDEAKAALEARGARVSGSVSAKTTAVIAGADAGSKLSKAEKLGIPVLDEAGLRALLEGEETT</sequence>
<dbReference type="FunFam" id="2.40.50.140:FF:000012">
    <property type="entry name" value="DNA ligase"/>
    <property type="match status" value="1"/>
</dbReference>
<dbReference type="PANTHER" id="PTHR23389">
    <property type="entry name" value="CHROMOSOME TRANSMISSION FIDELITY FACTOR 18"/>
    <property type="match status" value="1"/>
</dbReference>
<dbReference type="InterPro" id="IPR001679">
    <property type="entry name" value="DNA_ligase"/>
</dbReference>
<comment type="catalytic activity">
    <reaction evidence="12 14 15">
        <text>NAD(+) + (deoxyribonucleotide)n-3'-hydroxyl + 5'-phospho-(deoxyribonucleotide)m = (deoxyribonucleotide)n+m + AMP + beta-nicotinamide D-nucleotide.</text>
        <dbReference type="EC" id="6.5.1.2"/>
    </reaction>
</comment>
<evidence type="ECO:0000256" key="6">
    <source>
        <dbReference type="ARBA" id="ARBA00022723"/>
    </source>
</evidence>
<feature type="domain" description="BRCT" evidence="16">
    <location>
        <begin position="660"/>
        <end position="742"/>
    </location>
</feature>
<dbReference type="Gene3D" id="1.10.287.610">
    <property type="entry name" value="Helix hairpin bin"/>
    <property type="match status" value="1"/>
</dbReference>
<dbReference type="Gene3D" id="6.20.10.30">
    <property type="match status" value="1"/>
</dbReference>
<dbReference type="InterPro" id="IPR013840">
    <property type="entry name" value="DNAligase_N"/>
</dbReference>
<evidence type="ECO:0000313" key="17">
    <source>
        <dbReference type="EMBL" id="OBS11024.1"/>
    </source>
</evidence>
<dbReference type="InterPro" id="IPR012340">
    <property type="entry name" value="NA-bd_OB-fold"/>
</dbReference>
<dbReference type="Gene3D" id="3.30.470.30">
    <property type="entry name" value="DNA ligase/mRNA capping enzyme"/>
    <property type="match status" value="1"/>
</dbReference>
<keyword evidence="7 14" id="KW-0227">DNA damage</keyword>
<dbReference type="InterPro" id="IPR018239">
    <property type="entry name" value="DNA_ligase_AS"/>
</dbReference>
<keyword evidence="5 14" id="KW-0235">DNA replication</keyword>
<evidence type="ECO:0000256" key="5">
    <source>
        <dbReference type="ARBA" id="ARBA00022705"/>
    </source>
</evidence>
<evidence type="ECO:0000313" key="18">
    <source>
        <dbReference type="Proteomes" id="UP000029273"/>
    </source>
</evidence>
<dbReference type="InterPro" id="IPR003583">
    <property type="entry name" value="Hlx-hairpin-Hlx_DNA-bd_motif"/>
</dbReference>
<dbReference type="FunFam" id="1.10.150.20:FF:000007">
    <property type="entry name" value="DNA ligase"/>
    <property type="match status" value="1"/>
</dbReference>
<evidence type="ECO:0000259" key="16">
    <source>
        <dbReference type="PROSITE" id="PS50172"/>
    </source>
</evidence>
<reference evidence="17 18" key="1">
    <citation type="journal article" date="2014" name="Genome Announc.">
        <title>Draft Genome Sequence of the Iron-Oxidizing, Acidophilic, and Halotolerant 'Thiobacillus prosperus' Type Strain DSM 5130.</title>
        <authorList>
            <person name="Ossandon F.J."/>
            <person name="Cardenas J.P."/>
            <person name="Corbett M."/>
            <person name="Quatrini R."/>
            <person name="Holmes D.S."/>
            <person name="Watkin E."/>
        </authorList>
    </citation>
    <scope>NUCLEOTIDE SEQUENCE [LARGE SCALE GENOMIC DNA]</scope>
    <source>
        <strain evidence="17 18">DSM 5130</strain>
    </source>
</reference>
<dbReference type="InterPro" id="IPR010994">
    <property type="entry name" value="RuvA_2-like"/>
</dbReference>
<keyword evidence="4 14" id="KW-0436">Ligase</keyword>
<dbReference type="FunFam" id="1.10.287.610:FF:000002">
    <property type="entry name" value="DNA ligase"/>
    <property type="match status" value="1"/>
</dbReference>
<keyword evidence="6 14" id="KW-0479">Metal-binding</keyword>
<dbReference type="PROSITE" id="PS01055">
    <property type="entry name" value="DNA_LIGASE_N1"/>
    <property type="match status" value="1"/>
</dbReference>
<evidence type="ECO:0000256" key="4">
    <source>
        <dbReference type="ARBA" id="ARBA00022598"/>
    </source>
</evidence>
<dbReference type="CDD" id="cd17748">
    <property type="entry name" value="BRCT_DNA_ligase_like"/>
    <property type="match status" value="1"/>
</dbReference>
<keyword evidence="11 14" id="KW-0234">DNA repair</keyword>
<name>A0A1A6C900_9GAMM</name>
<dbReference type="Pfam" id="PF01653">
    <property type="entry name" value="DNA_ligase_aden"/>
    <property type="match status" value="1"/>
</dbReference>
<dbReference type="InterPro" id="IPR033136">
    <property type="entry name" value="DNA_ligase_CS"/>
</dbReference>
<dbReference type="Pfam" id="PF03119">
    <property type="entry name" value="DNA_ligase_ZBD"/>
    <property type="match status" value="1"/>
</dbReference>
<evidence type="ECO:0000256" key="2">
    <source>
        <dbReference type="ARBA" id="ARBA00012722"/>
    </source>
</evidence>
<dbReference type="InterPro" id="IPR001357">
    <property type="entry name" value="BRCT_dom"/>
</dbReference>
<comment type="cofactor">
    <cofactor evidence="14">
        <name>Mg(2+)</name>
        <dbReference type="ChEBI" id="CHEBI:18420"/>
    </cofactor>
    <cofactor evidence="14">
        <name>Mn(2+)</name>
        <dbReference type="ChEBI" id="CHEBI:29035"/>
    </cofactor>
</comment>
<dbReference type="GO" id="GO:0046872">
    <property type="term" value="F:metal ion binding"/>
    <property type="evidence" value="ECO:0007669"/>
    <property type="project" value="UniProtKB-KW"/>
</dbReference>
<comment type="caution">
    <text evidence="14">Lacks conserved residue(s) required for the propagation of feature annotation.</text>
</comment>
<dbReference type="NCBIfam" id="TIGR00575">
    <property type="entry name" value="dnlj"/>
    <property type="match status" value="1"/>
</dbReference>
<dbReference type="Pfam" id="PF12826">
    <property type="entry name" value="HHH_2"/>
    <property type="match status" value="2"/>
</dbReference>
<dbReference type="InterPro" id="IPR004149">
    <property type="entry name" value="Znf_DNAligase_C4"/>
</dbReference>
<dbReference type="OrthoDB" id="9759736at2"/>
<evidence type="ECO:0000256" key="8">
    <source>
        <dbReference type="ARBA" id="ARBA00022833"/>
    </source>
</evidence>
<dbReference type="SMART" id="SM00532">
    <property type="entry name" value="LIGANc"/>
    <property type="match status" value="1"/>
</dbReference>
<feature type="binding site" evidence="14">
    <location>
        <position position="104"/>
    </location>
    <ligand>
        <name>NAD(+)</name>
        <dbReference type="ChEBI" id="CHEBI:57540"/>
    </ligand>
</feature>
<dbReference type="GO" id="GO:0006281">
    <property type="term" value="P:DNA repair"/>
    <property type="evidence" value="ECO:0007669"/>
    <property type="project" value="UniProtKB-KW"/>
</dbReference>
<keyword evidence="10 14" id="KW-0520">NAD</keyword>
<dbReference type="SUPFAM" id="SSF52113">
    <property type="entry name" value="BRCT domain"/>
    <property type="match status" value="1"/>
</dbReference>
<dbReference type="Gene3D" id="1.10.150.20">
    <property type="entry name" value="5' to 3' exonuclease, C-terminal subdomain"/>
    <property type="match status" value="3"/>
</dbReference>
<dbReference type="HAMAP" id="MF_01588">
    <property type="entry name" value="DNA_ligase_A"/>
    <property type="match status" value="1"/>
</dbReference>
<feature type="binding site" evidence="14">
    <location>
        <position position="163"/>
    </location>
    <ligand>
        <name>NAD(+)</name>
        <dbReference type="ChEBI" id="CHEBI:57540"/>
    </ligand>
</feature>
<feature type="binding site" evidence="14">
    <location>
        <position position="127"/>
    </location>
    <ligand>
        <name>NAD(+)</name>
        <dbReference type="ChEBI" id="CHEBI:57540"/>
    </ligand>
</feature>
<feature type="binding site" evidence="14">
    <location>
        <begin position="23"/>
        <end position="27"/>
    </location>
    <ligand>
        <name>NAD(+)</name>
        <dbReference type="ChEBI" id="CHEBI:57540"/>
    </ligand>
</feature>
<organism evidence="17 18">
    <name type="scientific">Acidihalobacter prosperus</name>
    <dbReference type="NCBI Taxonomy" id="160660"/>
    <lineage>
        <taxon>Bacteria</taxon>
        <taxon>Pseudomonadati</taxon>
        <taxon>Pseudomonadota</taxon>
        <taxon>Gammaproteobacteria</taxon>
        <taxon>Chromatiales</taxon>
        <taxon>Ectothiorhodospiraceae</taxon>
        <taxon>Acidihalobacter</taxon>
    </lineage>
</organism>
<proteinExistence type="inferred from homology"/>
<feature type="binding site" evidence="14">
    <location>
        <position position="422"/>
    </location>
    <ligand>
        <name>Zn(2+)</name>
        <dbReference type="ChEBI" id="CHEBI:29105"/>
    </ligand>
</feature>
<dbReference type="Pfam" id="PF03120">
    <property type="entry name" value="OB_DNA_ligase"/>
    <property type="match status" value="1"/>
</dbReference>
<keyword evidence="14" id="KW-0464">Manganese</keyword>
<comment type="similarity">
    <text evidence="13 14">Belongs to the NAD-dependent DNA ligase family. LigA subfamily.</text>
</comment>
<dbReference type="PROSITE" id="PS50172">
    <property type="entry name" value="BRCT"/>
    <property type="match status" value="1"/>
</dbReference>
<dbReference type="CDD" id="cd00114">
    <property type="entry name" value="LIGANc"/>
    <property type="match status" value="1"/>
</dbReference>
<dbReference type="Gene3D" id="3.40.50.10190">
    <property type="entry name" value="BRCT domain"/>
    <property type="match status" value="1"/>
</dbReference>
<keyword evidence="9 14" id="KW-0460">Magnesium</keyword>
<keyword evidence="18" id="KW-1185">Reference proteome</keyword>
<dbReference type="GO" id="GO:0003677">
    <property type="term" value="F:DNA binding"/>
    <property type="evidence" value="ECO:0007669"/>
    <property type="project" value="InterPro"/>
</dbReference>
<evidence type="ECO:0000256" key="7">
    <source>
        <dbReference type="ARBA" id="ARBA00022763"/>
    </source>
</evidence>
<feature type="binding site" evidence="14">
    <location>
        <position position="304"/>
    </location>
    <ligand>
        <name>NAD(+)</name>
        <dbReference type="ChEBI" id="CHEBI:57540"/>
    </ligand>
</feature>
<gene>
    <name evidence="14" type="primary">ligA</name>
    <name evidence="17" type="ORF">Thpro_020740</name>
</gene>
<dbReference type="SUPFAM" id="SSF56091">
    <property type="entry name" value="DNA ligase/mRNA capping enzyme, catalytic domain"/>
    <property type="match status" value="1"/>
</dbReference>
<evidence type="ECO:0000256" key="11">
    <source>
        <dbReference type="ARBA" id="ARBA00023204"/>
    </source>
</evidence>